<keyword evidence="1 2" id="KW-0812">Transmembrane</keyword>
<feature type="transmembrane region" description="Helical" evidence="1">
    <location>
        <begin position="58"/>
        <end position="83"/>
    </location>
</feature>
<evidence type="ECO:0000256" key="1">
    <source>
        <dbReference type="SAM" id="Phobius"/>
    </source>
</evidence>
<evidence type="ECO:0000313" key="2">
    <source>
        <dbReference type="EMBL" id="JAP94472.1"/>
    </source>
</evidence>
<feature type="transmembrane region" description="Helical" evidence="1">
    <location>
        <begin position="27"/>
        <end position="46"/>
    </location>
</feature>
<sequence length="166" mass="18904">MDLQTAEWNIERSQHYEVIALSRLDNLILSTSLFILGYFSLFSLSITQKMPQLIDYTFYITMMIITYLTQVTCISNSIIAFKLKKLGFSQFKQLEIKLFNDQPNIILSTVFIRALLLPILINLMWSFIAIDFQIGSSALLISLSLTGSIVIIIIPLVFGCIIISPR</sequence>
<dbReference type="AlphaFoldDB" id="A0A146KCG0"/>
<dbReference type="EMBL" id="GDID01002134">
    <property type="protein sequence ID" value="JAP94472.1"/>
    <property type="molecule type" value="Transcribed_RNA"/>
</dbReference>
<accession>A0A146KCG0</accession>
<protein>
    <submittedName>
        <fullName evidence="2">Transmembrane domain-containing protein</fullName>
    </submittedName>
</protein>
<name>A0A146KCG0_9EUKA</name>
<organism evidence="2">
    <name type="scientific">Trepomonas sp. PC1</name>
    <dbReference type="NCBI Taxonomy" id="1076344"/>
    <lineage>
        <taxon>Eukaryota</taxon>
        <taxon>Metamonada</taxon>
        <taxon>Diplomonadida</taxon>
        <taxon>Hexamitidae</taxon>
        <taxon>Hexamitinae</taxon>
        <taxon>Trepomonas</taxon>
    </lineage>
</organism>
<gene>
    <name evidence="2" type="ORF">TPC1_12861</name>
</gene>
<proteinExistence type="predicted"/>
<reference evidence="2" key="1">
    <citation type="submission" date="2015-07" db="EMBL/GenBank/DDBJ databases">
        <title>Adaptation to a free-living lifestyle via gene acquisitions in the diplomonad Trepomonas sp. PC1.</title>
        <authorList>
            <person name="Xu F."/>
            <person name="Jerlstrom-Hultqvist J."/>
            <person name="Kolisko M."/>
            <person name="Simpson A.G.B."/>
            <person name="Roger A.J."/>
            <person name="Svard S.G."/>
            <person name="Andersson J.O."/>
        </authorList>
    </citation>
    <scope>NUCLEOTIDE SEQUENCE</scope>
    <source>
        <strain evidence="2">PC1</strain>
    </source>
</reference>
<keyword evidence="1" id="KW-1133">Transmembrane helix</keyword>
<feature type="transmembrane region" description="Helical" evidence="1">
    <location>
        <begin position="140"/>
        <end position="163"/>
    </location>
</feature>
<keyword evidence="1" id="KW-0472">Membrane</keyword>
<feature type="transmembrane region" description="Helical" evidence="1">
    <location>
        <begin position="104"/>
        <end position="128"/>
    </location>
</feature>